<reference evidence="1" key="1">
    <citation type="journal article" date="2020" name="Stud. Mycol.">
        <title>101 Dothideomycetes genomes: a test case for predicting lifestyles and emergence of pathogens.</title>
        <authorList>
            <person name="Haridas S."/>
            <person name="Albert R."/>
            <person name="Binder M."/>
            <person name="Bloem J."/>
            <person name="Labutti K."/>
            <person name="Salamov A."/>
            <person name="Andreopoulos B."/>
            <person name="Baker S."/>
            <person name="Barry K."/>
            <person name="Bills G."/>
            <person name="Bluhm B."/>
            <person name="Cannon C."/>
            <person name="Castanera R."/>
            <person name="Culley D."/>
            <person name="Daum C."/>
            <person name="Ezra D."/>
            <person name="Gonzalez J."/>
            <person name="Henrissat B."/>
            <person name="Kuo A."/>
            <person name="Liang C."/>
            <person name="Lipzen A."/>
            <person name="Lutzoni F."/>
            <person name="Magnuson J."/>
            <person name="Mondo S."/>
            <person name="Nolan M."/>
            <person name="Ohm R."/>
            <person name="Pangilinan J."/>
            <person name="Park H.-J."/>
            <person name="Ramirez L."/>
            <person name="Alfaro M."/>
            <person name="Sun H."/>
            <person name="Tritt A."/>
            <person name="Yoshinaga Y."/>
            <person name="Zwiers L.-H."/>
            <person name="Turgeon B."/>
            <person name="Goodwin S."/>
            <person name="Spatafora J."/>
            <person name="Crous P."/>
            <person name="Grigoriev I."/>
        </authorList>
    </citation>
    <scope>NUCLEOTIDE SEQUENCE</scope>
    <source>
        <strain evidence="1">CBS 690.94</strain>
    </source>
</reference>
<gene>
    <name evidence="1" type="ORF">P171DRAFT_426309</name>
</gene>
<dbReference type="EMBL" id="MU001492">
    <property type="protein sequence ID" value="KAF2451872.1"/>
    <property type="molecule type" value="Genomic_DNA"/>
</dbReference>
<dbReference type="Proteomes" id="UP000799764">
    <property type="component" value="Unassembled WGS sequence"/>
</dbReference>
<name>A0A9P4PX52_9PLEO</name>
<evidence type="ECO:0000313" key="2">
    <source>
        <dbReference type="Proteomes" id="UP000799764"/>
    </source>
</evidence>
<proteinExistence type="predicted"/>
<dbReference type="AlphaFoldDB" id="A0A9P4PX52"/>
<protein>
    <submittedName>
        <fullName evidence="1">Uncharacterized protein</fullName>
    </submittedName>
</protein>
<organism evidence="1 2">
    <name type="scientific">Karstenula rhodostoma CBS 690.94</name>
    <dbReference type="NCBI Taxonomy" id="1392251"/>
    <lineage>
        <taxon>Eukaryota</taxon>
        <taxon>Fungi</taxon>
        <taxon>Dikarya</taxon>
        <taxon>Ascomycota</taxon>
        <taxon>Pezizomycotina</taxon>
        <taxon>Dothideomycetes</taxon>
        <taxon>Pleosporomycetidae</taxon>
        <taxon>Pleosporales</taxon>
        <taxon>Massarineae</taxon>
        <taxon>Didymosphaeriaceae</taxon>
        <taxon>Karstenula</taxon>
    </lineage>
</organism>
<sequence>MPVDALHWASPPSSDAYSRVSRCLRSASSAYLSMTWSGHCEEFYGLASTCHFPSCLIIRIRVGSAKTPFGLSFFGAWSDHEPSYSLRLRCQWRCHGASDPLTLYRILGYSRSACRALRVEFRPGFSYYLGSIGGETAYCFPSGCLPVRYGVPSETTSCQMIKRSEPSGYNIRMWMW</sequence>
<comment type="caution">
    <text evidence="1">The sequence shown here is derived from an EMBL/GenBank/DDBJ whole genome shotgun (WGS) entry which is preliminary data.</text>
</comment>
<evidence type="ECO:0000313" key="1">
    <source>
        <dbReference type="EMBL" id="KAF2451872.1"/>
    </source>
</evidence>
<keyword evidence="2" id="KW-1185">Reference proteome</keyword>
<accession>A0A9P4PX52</accession>